<proteinExistence type="inferred from homology"/>
<dbReference type="Proteomes" id="UP001446205">
    <property type="component" value="Unassembled WGS sequence"/>
</dbReference>
<keyword evidence="4" id="KW-0285">Flavoprotein</keyword>
<dbReference type="PANTHER" id="PTHR43876">
    <property type="entry name" value="UBIQUINONE BIOSYNTHESIS MONOOXYGENASE COQ6, MITOCHONDRIAL"/>
    <property type="match status" value="1"/>
</dbReference>
<reference evidence="9 10" key="1">
    <citation type="submission" date="2024-04" db="EMBL/GenBank/DDBJ databases">
        <authorList>
            <person name="Abashina T."/>
            <person name="Shaikin A."/>
        </authorList>
    </citation>
    <scope>NUCLEOTIDE SEQUENCE [LARGE SCALE GENOMIC DNA]</scope>
    <source>
        <strain evidence="9 10">AAFK</strain>
    </source>
</reference>
<keyword evidence="7" id="KW-0503">Monooxygenase</keyword>
<dbReference type="RefSeq" id="WP_341371227.1">
    <property type="nucleotide sequence ID" value="NZ_JBBPCO010000010.1"/>
</dbReference>
<comment type="cofactor">
    <cofactor evidence="1">
        <name>FAD</name>
        <dbReference type="ChEBI" id="CHEBI:57692"/>
    </cofactor>
</comment>
<comment type="similarity">
    <text evidence="3">Belongs to the UbiH/COQ6 family.</text>
</comment>
<gene>
    <name evidence="9" type="ORF">WOB96_10400</name>
</gene>
<dbReference type="SUPFAM" id="SSF51905">
    <property type="entry name" value="FAD/NAD(P)-binding domain"/>
    <property type="match status" value="1"/>
</dbReference>
<comment type="caution">
    <text evidence="9">The sequence shown here is derived from an EMBL/GenBank/DDBJ whole genome shotgun (WGS) entry which is preliminary data.</text>
</comment>
<evidence type="ECO:0000313" key="10">
    <source>
        <dbReference type="Proteomes" id="UP001446205"/>
    </source>
</evidence>
<keyword evidence="9" id="KW-0830">Ubiquinone</keyword>
<evidence type="ECO:0000259" key="8">
    <source>
        <dbReference type="Pfam" id="PF01494"/>
    </source>
</evidence>
<dbReference type="Gene3D" id="3.50.50.60">
    <property type="entry name" value="FAD/NAD(P)-binding domain"/>
    <property type="match status" value="2"/>
</dbReference>
<evidence type="ECO:0000256" key="5">
    <source>
        <dbReference type="ARBA" id="ARBA00022827"/>
    </source>
</evidence>
<evidence type="ECO:0000256" key="3">
    <source>
        <dbReference type="ARBA" id="ARBA00005349"/>
    </source>
</evidence>
<comment type="pathway">
    <text evidence="2">Cofactor biosynthesis; ubiquinone biosynthesis.</text>
</comment>
<organism evidence="9 10">
    <name type="scientific">Thermithiobacillus plumbiphilus</name>
    <dbReference type="NCBI Taxonomy" id="1729899"/>
    <lineage>
        <taxon>Bacteria</taxon>
        <taxon>Pseudomonadati</taxon>
        <taxon>Pseudomonadota</taxon>
        <taxon>Acidithiobacillia</taxon>
        <taxon>Acidithiobacillales</taxon>
        <taxon>Thermithiobacillaceae</taxon>
        <taxon>Thermithiobacillus</taxon>
    </lineage>
</organism>
<evidence type="ECO:0000256" key="6">
    <source>
        <dbReference type="ARBA" id="ARBA00023002"/>
    </source>
</evidence>
<dbReference type="NCBIfam" id="TIGR01988">
    <property type="entry name" value="Ubi-OHases"/>
    <property type="match status" value="1"/>
</dbReference>
<dbReference type="PANTHER" id="PTHR43876:SF7">
    <property type="entry name" value="UBIQUINONE BIOSYNTHESIS MONOOXYGENASE COQ6, MITOCHONDRIAL"/>
    <property type="match status" value="1"/>
</dbReference>
<evidence type="ECO:0000313" key="9">
    <source>
        <dbReference type="EMBL" id="MEK8090170.1"/>
    </source>
</evidence>
<dbReference type="EMBL" id="JBBPCO010000010">
    <property type="protein sequence ID" value="MEK8090170.1"/>
    <property type="molecule type" value="Genomic_DNA"/>
</dbReference>
<name>A0ABU9D9G4_9PROT</name>
<dbReference type="PRINTS" id="PR00420">
    <property type="entry name" value="RNGMNOXGNASE"/>
</dbReference>
<keyword evidence="10" id="KW-1185">Reference proteome</keyword>
<evidence type="ECO:0000256" key="2">
    <source>
        <dbReference type="ARBA" id="ARBA00004749"/>
    </source>
</evidence>
<protein>
    <submittedName>
        <fullName evidence="9">UbiH/UbiF/VisC/COQ6 family ubiquinone biosynthesis hydroxylase</fullName>
    </submittedName>
</protein>
<accession>A0ABU9D9G4</accession>
<evidence type="ECO:0000256" key="1">
    <source>
        <dbReference type="ARBA" id="ARBA00001974"/>
    </source>
</evidence>
<keyword evidence="5" id="KW-0274">FAD</keyword>
<evidence type="ECO:0000256" key="7">
    <source>
        <dbReference type="ARBA" id="ARBA00023033"/>
    </source>
</evidence>
<dbReference type="InterPro" id="IPR036188">
    <property type="entry name" value="FAD/NAD-bd_sf"/>
</dbReference>
<feature type="domain" description="FAD-binding" evidence="8">
    <location>
        <begin position="9"/>
        <end position="344"/>
    </location>
</feature>
<dbReference type="InterPro" id="IPR002938">
    <property type="entry name" value="FAD-bd"/>
</dbReference>
<dbReference type="Pfam" id="PF01494">
    <property type="entry name" value="FAD_binding_3"/>
    <property type="match status" value="1"/>
</dbReference>
<sequence>MLASEQEPDIIIAGGGMVGAALGLALSDSLLQIRLAEARPLHLIEQPDPLERASLIAEGSARFLQTLGTDIGRIGTPVKRMRVWDDDHFGGIQLDAEEAGAAQLGFIVENRRLEQTLHQALATRSNATLAYGARLRSAQPRGDEIGVDDGDRHWRTRLLAIAEGRESGLRQALGIPTLRSNYEQQGIIATVWTERPHGNTAFQRFLPTGPIAMLPFSPAPDGSPRCSLVWSARDSRARALMALEDETFLRELQLAFGPVLGRLYRIGPRAAFPLSALHARSYIDERSVLLGDSAHGVHPLAGLGVNLGLRDAECLADLVREAARRGEDWGRRELLRRYEVTRRPDNLATLAATDSFHRLFSNRIRPLAWLRNAGMLATQLTPPLKRVLIRQAMGLGGRNHLPEKA</sequence>
<evidence type="ECO:0000256" key="4">
    <source>
        <dbReference type="ARBA" id="ARBA00022630"/>
    </source>
</evidence>
<dbReference type="InterPro" id="IPR010971">
    <property type="entry name" value="UbiH/COQ6"/>
</dbReference>
<keyword evidence="6" id="KW-0560">Oxidoreductase</keyword>
<dbReference type="InterPro" id="IPR051205">
    <property type="entry name" value="UbiH/COQ6_monooxygenase"/>
</dbReference>